<dbReference type="EMBL" id="WNDP01000084">
    <property type="protein sequence ID" value="KAF1022968.1"/>
    <property type="molecule type" value="Genomic_DNA"/>
</dbReference>
<organism evidence="3 4">
    <name type="scientific">Acinetobacter bereziniae</name>
    <name type="common">Acinetobacter genomosp. 10</name>
    <dbReference type="NCBI Taxonomy" id="106648"/>
    <lineage>
        <taxon>Bacteria</taxon>
        <taxon>Pseudomonadati</taxon>
        <taxon>Pseudomonadota</taxon>
        <taxon>Gammaproteobacteria</taxon>
        <taxon>Moraxellales</taxon>
        <taxon>Moraxellaceae</taxon>
        <taxon>Acinetobacter</taxon>
    </lineage>
</organism>
<keyword evidence="1" id="KW-1133">Transmembrane helix</keyword>
<evidence type="ECO:0000313" key="3">
    <source>
        <dbReference type="EMBL" id="KAF1022968.1"/>
    </source>
</evidence>
<proteinExistence type="predicted"/>
<sequence length="312" mass="36520">MKSQDIQVSVCIVTYNQEKYIAECLDSLLSQKTNFKFEIIIGEDCSTDGTRAIIQSYIEKYPSLIVPLFYKNNVGAVENIKQVYKKAKGKYIAHMDGDDLALPNKLQKQFDVLEINPDCSICVHNMDAIDGSSQKMSRAFSLFEEKKYSLLDMYLINPFFIHSSKMFVNKIDEYIDQLNENALDIEVHIEQAKQGDIYFVGECLGVYRQFIGVTYEGKLINPLILERIQDVYYKFPSRKFTVDDISKVKRKYAYILLQYENHYLIHNDVKKAKEFFFKSIKYHIGILSILFSTVIFFPKILRKILIYRNQRK</sequence>
<dbReference type="InterPro" id="IPR001173">
    <property type="entry name" value="Glyco_trans_2-like"/>
</dbReference>
<dbReference type="PANTHER" id="PTHR22916:SF71">
    <property type="entry name" value="GLYCOSYL TRANSFERASE"/>
    <property type="match status" value="1"/>
</dbReference>
<dbReference type="Proteomes" id="UP000490535">
    <property type="component" value="Unassembled WGS sequence"/>
</dbReference>
<dbReference type="InterPro" id="IPR029044">
    <property type="entry name" value="Nucleotide-diphossugar_trans"/>
</dbReference>
<name>A0A833PB47_ACIBZ</name>
<dbReference type="AlphaFoldDB" id="A0A833PB47"/>
<keyword evidence="1" id="KW-0812">Transmembrane</keyword>
<evidence type="ECO:0000313" key="4">
    <source>
        <dbReference type="Proteomes" id="UP000490535"/>
    </source>
</evidence>
<evidence type="ECO:0000259" key="2">
    <source>
        <dbReference type="Pfam" id="PF00535"/>
    </source>
</evidence>
<evidence type="ECO:0000256" key="1">
    <source>
        <dbReference type="SAM" id="Phobius"/>
    </source>
</evidence>
<protein>
    <recommendedName>
        <fullName evidence="2">Glycosyltransferase 2-like domain-containing protein</fullName>
    </recommendedName>
</protein>
<dbReference type="PANTHER" id="PTHR22916">
    <property type="entry name" value="GLYCOSYLTRANSFERASE"/>
    <property type="match status" value="1"/>
</dbReference>
<keyword evidence="1" id="KW-0472">Membrane</keyword>
<dbReference type="SUPFAM" id="SSF53448">
    <property type="entry name" value="Nucleotide-diphospho-sugar transferases"/>
    <property type="match status" value="1"/>
</dbReference>
<dbReference type="Pfam" id="PF00535">
    <property type="entry name" value="Glycos_transf_2"/>
    <property type="match status" value="1"/>
</dbReference>
<dbReference type="GO" id="GO:0016758">
    <property type="term" value="F:hexosyltransferase activity"/>
    <property type="evidence" value="ECO:0007669"/>
    <property type="project" value="UniProtKB-ARBA"/>
</dbReference>
<accession>A0A833PB47</accession>
<gene>
    <name evidence="3" type="ORF">GAK29_03056</name>
</gene>
<feature type="transmembrane region" description="Helical" evidence="1">
    <location>
        <begin position="282"/>
        <end position="301"/>
    </location>
</feature>
<comment type="caution">
    <text evidence="3">The sequence shown here is derived from an EMBL/GenBank/DDBJ whole genome shotgun (WGS) entry which is preliminary data.</text>
</comment>
<reference evidence="4" key="1">
    <citation type="journal article" date="2020" name="MBio">
        <title>Horizontal gene transfer to a defensive symbiont with a reduced genome amongst a multipartite beetle microbiome.</title>
        <authorList>
            <person name="Waterworth S.C."/>
            <person name="Florez L.V."/>
            <person name="Rees E.R."/>
            <person name="Hertweck C."/>
            <person name="Kaltenpoth M."/>
            <person name="Kwan J.C."/>
        </authorList>
    </citation>
    <scope>NUCLEOTIDE SEQUENCE [LARGE SCALE GENOMIC DNA]</scope>
</reference>
<dbReference type="Gene3D" id="3.90.550.10">
    <property type="entry name" value="Spore Coat Polysaccharide Biosynthesis Protein SpsA, Chain A"/>
    <property type="match status" value="1"/>
</dbReference>
<feature type="domain" description="Glycosyltransferase 2-like" evidence="2">
    <location>
        <begin position="9"/>
        <end position="166"/>
    </location>
</feature>